<dbReference type="InterPro" id="IPR040841">
    <property type="entry name" value="Luciferase_dom"/>
</dbReference>
<dbReference type="STRING" id="100787.A0A0G4KRX1"/>
<protein>
    <recommendedName>
        <fullName evidence="1">Luciferase domain-containing protein</fullName>
    </recommendedName>
</protein>
<keyword evidence="3" id="KW-1185">Reference proteome</keyword>
<dbReference type="PANTHER" id="PTHR38695:SF1">
    <property type="entry name" value="AMINO ACID PERMEASE_ SLC12A DOMAIN-CONTAINING PROTEIN"/>
    <property type="match status" value="1"/>
</dbReference>
<evidence type="ECO:0000313" key="3">
    <source>
        <dbReference type="Proteomes" id="UP000044602"/>
    </source>
</evidence>
<dbReference type="EMBL" id="CVQH01003891">
    <property type="protein sequence ID" value="CRK12588.1"/>
    <property type="molecule type" value="Genomic_DNA"/>
</dbReference>
<gene>
    <name evidence="2" type="ORF">BN1708_010574</name>
</gene>
<proteinExistence type="predicted"/>
<reference evidence="2 3" key="1">
    <citation type="submission" date="2015-05" db="EMBL/GenBank/DDBJ databases">
        <authorList>
            <person name="Wang D.B."/>
            <person name="Wang M."/>
        </authorList>
    </citation>
    <scope>NUCLEOTIDE SEQUENCE [LARGE SCALE GENOMIC DNA]</scope>
    <source>
        <strain evidence="2">VL1</strain>
    </source>
</reference>
<dbReference type="Pfam" id="PF17648">
    <property type="entry name" value="Luciferase"/>
    <property type="match status" value="1"/>
</dbReference>
<feature type="domain" description="Luciferase" evidence="1">
    <location>
        <begin position="170"/>
        <end position="232"/>
    </location>
</feature>
<organism evidence="2 3">
    <name type="scientific">Verticillium longisporum</name>
    <name type="common">Verticillium dahliae var. longisporum</name>
    <dbReference type="NCBI Taxonomy" id="100787"/>
    <lineage>
        <taxon>Eukaryota</taxon>
        <taxon>Fungi</taxon>
        <taxon>Dikarya</taxon>
        <taxon>Ascomycota</taxon>
        <taxon>Pezizomycotina</taxon>
        <taxon>Sordariomycetes</taxon>
        <taxon>Hypocreomycetidae</taxon>
        <taxon>Glomerellales</taxon>
        <taxon>Plectosphaerellaceae</taxon>
        <taxon>Verticillium</taxon>
    </lineage>
</organism>
<dbReference type="InterPro" id="IPR048273">
    <property type="entry name" value="Luciferase"/>
</dbReference>
<dbReference type="PANTHER" id="PTHR38695">
    <property type="entry name" value="AMINO ACID PERMEASE_ SLC12A DOMAIN-CONTAINING PROTEIN"/>
    <property type="match status" value="1"/>
</dbReference>
<name>A0A0G4KRX1_VERLO</name>
<dbReference type="Proteomes" id="UP000044602">
    <property type="component" value="Unassembled WGS sequence"/>
</dbReference>
<evidence type="ECO:0000313" key="2">
    <source>
        <dbReference type="EMBL" id="CRK12588.1"/>
    </source>
</evidence>
<accession>A0A0G4KRX1</accession>
<dbReference type="AlphaFoldDB" id="A0A0G4KRX1"/>
<sequence>MSKARMNPSADSQLQLIIGGAGAVTALLLGLGTTWAVKDYNAYIALGPGGPPNNFFGWVIVNIAIRPFCSTKARAIFTDDYSKHGAHKDIESLPRRRGPRASVAGLVPHRQVTQRAPETMRRPVSSLFQNAASKNPGILEKRISSYERHHDALFVAQKLPKKVPCTYHLSMHLYLSPADARQVIEKGWGERHRLSVPTNIWFRHRYGIGDTYLMIYGPRDEEEMEALRIILESSIRFMTGRNVNAIEWKS</sequence>
<evidence type="ECO:0000259" key="1">
    <source>
        <dbReference type="Pfam" id="PF17648"/>
    </source>
</evidence>